<accession>A0A0K0EI78</accession>
<dbReference type="WBParaSite" id="SSTP_0000918500.1">
    <property type="protein sequence ID" value="SSTP_0000918500.1"/>
    <property type="gene ID" value="SSTP_0000918500"/>
</dbReference>
<organism evidence="2">
    <name type="scientific">Strongyloides stercoralis</name>
    <name type="common">Threadworm</name>
    <dbReference type="NCBI Taxonomy" id="6248"/>
    <lineage>
        <taxon>Eukaryota</taxon>
        <taxon>Metazoa</taxon>
        <taxon>Ecdysozoa</taxon>
        <taxon>Nematoda</taxon>
        <taxon>Chromadorea</taxon>
        <taxon>Rhabditida</taxon>
        <taxon>Tylenchina</taxon>
        <taxon>Panagrolaimomorpha</taxon>
        <taxon>Strongyloidoidea</taxon>
        <taxon>Strongyloididae</taxon>
        <taxon>Strongyloides</taxon>
    </lineage>
</organism>
<evidence type="ECO:0000313" key="1">
    <source>
        <dbReference type="Proteomes" id="UP000035681"/>
    </source>
</evidence>
<dbReference type="SUPFAM" id="SSF50978">
    <property type="entry name" value="WD40 repeat-like"/>
    <property type="match status" value="1"/>
</dbReference>
<dbReference type="InterPro" id="IPR036322">
    <property type="entry name" value="WD40_repeat_dom_sf"/>
</dbReference>
<name>A0A0K0EI78_STRER</name>
<dbReference type="WBParaSite" id="TCONS_00002741.p1">
    <property type="protein sequence ID" value="TCONS_00002741.p1"/>
    <property type="gene ID" value="XLOC_002559"/>
</dbReference>
<evidence type="ECO:0000313" key="3">
    <source>
        <dbReference type="WBParaSite" id="TCONS_00002741.p1"/>
    </source>
</evidence>
<protein>
    <submittedName>
        <fullName evidence="3">Anaphase-promoting complex subunit 4 WD40 domain-containing protein</fullName>
    </submittedName>
</protein>
<evidence type="ECO:0000313" key="2">
    <source>
        <dbReference type="WBParaSite" id="SSTP_0000918500.1"/>
    </source>
</evidence>
<reference evidence="2" key="1">
    <citation type="submission" date="2015-08" db="UniProtKB">
        <authorList>
            <consortium name="WormBaseParasite"/>
        </authorList>
    </citation>
    <scope>IDENTIFICATION</scope>
</reference>
<keyword evidence="1" id="KW-1185">Reference proteome</keyword>
<dbReference type="AlphaFoldDB" id="A0A0K0EI78"/>
<dbReference type="Proteomes" id="UP000035681">
    <property type="component" value="Unplaced"/>
</dbReference>
<sequence>MFADSFNNNFKNCCWETIVYEHDSKIKPLLIKIKNSKENDEDICFIDENKNFIVMSNDLEIHEINFLLFPNISSECITFIKNINNFDNVNNIIAIVNKTLKVLLLDISNRTWEFIIFPSTIYSCLLVQDKIYNRFVLLAGGNNIIYLYDIPSKRILSKYIATNSELWDIRRNNEPLRIFKSLTPNMISSINSLDVDKFSSTSIFLIQGSKNGSFKISNIHNGTDIKNGRYKKKLNNMKSIKFLFKEQHFAVALFEDSNELYVINLATFEERLITTIPCQNKSDLHFICVLPESKKLLFLENNKFTMIKFKINK</sequence>
<dbReference type="Gene3D" id="2.130.10.10">
    <property type="entry name" value="YVTN repeat-like/Quinoprotein amine dehydrogenase"/>
    <property type="match status" value="1"/>
</dbReference>
<proteinExistence type="predicted"/>
<dbReference type="InterPro" id="IPR015943">
    <property type="entry name" value="WD40/YVTN_repeat-like_dom_sf"/>
</dbReference>